<evidence type="ECO:0008006" key="4">
    <source>
        <dbReference type="Google" id="ProtNLM"/>
    </source>
</evidence>
<evidence type="ECO:0000313" key="2">
    <source>
        <dbReference type="EMBL" id="GGE02231.1"/>
    </source>
</evidence>
<comment type="caution">
    <text evidence="2">The sequence shown here is derived from an EMBL/GenBank/DDBJ whole genome shotgun (WGS) entry which is preliminary data.</text>
</comment>
<name>A0ABQ1SBQ1_9SPHN</name>
<organism evidence="2 3">
    <name type="scientific">Tsuneonella deserti</name>
    <dbReference type="NCBI Taxonomy" id="2035528"/>
    <lineage>
        <taxon>Bacteria</taxon>
        <taxon>Pseudomonadati</taxon>
        <taxon>Pseudomonadota</taxon>
        <taxon>Alphaproteobacteria</taxon>
        <taxon>Sphingomonadales</taxon>
        <taxon>Erythrobacteraceae</taxon>
        <taxon>Tsuneonella</taxon>
    </lineage>
</organism>
<dbReference type="PANTHER" id="PTHR35869:SF1">
    <property type="entry name" value="OUTER-MEMBRANE LIPOPROTEIN CARRIER PROTEIN"/>
    <property type="match status" value="1"/>
</dbReference>
<dbReference type="EMBL" id="BMKL01000001">
    <property type="protein sequence ID" value="GGE02231.1"/>
    <property type="molecule type" value="Genomic_DNA"/>
</dbReference>
<dbReference type="Proteomes" id="UP000619041">
    <property type="component" value="Unassembled WGS sequence"/>
</dbReference>
<dbReference type="SUPFAM" id="SSF89392">
    <property type="entry name" value="Prokaryotic lipoproteins and lipoprotein localization factors"/>
    <property type="match status" value="1"/>
</dbReference>
<dbReference type="Gene3D" id="2.50.20.10">
    <property type="entry name" value="Lipoprotein localisation LolA/LolB/LppX"/>
    <property type="match status" value="1"/>
</dbReference>
<evidence type="ECO:0000256" key="1">
    <source>
        <dbReference type="ARBA" id="ARBA00022729"/>
    </source>
</evidence>
<sequence>MIFLNRWNREGSVAVQRSDNNSRSMQTLKKFPKITLRAAIAGALSMSVPAAMLAVPAAPVAAQASQLDQAVAALRGISTMRANFTQTDRKGQTLSGVLSLKRPGKIRFEYQKSANMLVVSNGKSLYLVDYDVNQVQRWPIGNSPLGALLDPSRDVKKYGKLIPSGNDNVVTVEVRDSKHPEYGVITLIFVRDAKAPGGLELTNWVALDAQNGRTTVRLSNQAYGISIPDSTFTFKDPRRSGGRR</sequence>
<evidence type="ECO:0000313" key="3">
    <source>
        <dbReference type="Proteomes" id="UP000619041"/>
    </source>
</evidence>
<gene>
    <name evidence="2" type="ORF">GCM10011515_22370</name>
</gene>
<dbReference type="Pfam" id="PF03548">
    <property type="entry name" value="LolA"/>
    <property type="match status" value="1"/>
</dbReference>
<proteinExistence type="predicted"/>
<protein>
    <recommendedName>
        <fullName evidence="4">Outer-membrane lipoprotein carrier protein</fullName>
    </recommendedName>
</protein>
<keyword evidence="1" id="KW-0732">Signal</keyword>
<dbReference type="CDD" id="cd16325">
    <property type="entry name" value="LolA"/>
    <property type="match status" value="1"/>
</dbReference>
<reference evidence="3" key="1">
    <citation type="journal article" date="2019" name="Int. J. Syst. Evol. Microbiol.">
        <title>The Global Catalogue of Microorganisms (GCM) 10K type strain sequencing project: providing services to taxonomists for standard genome sequencing and annotation.</title>
        <authorList>
            <consortium name="The Broad Institute Genomics Platform"/>
            <consortium name="The Broad Institute Genome Sequencing Center for Infectious Disease"/>
            <person name="Wu L."/>
            <person name="Ma J."/>
        </authorList>
    </citation>
    <scope>NUCLEOTIDE SEQUENCE [LARGE SCALE GENOMIC DNA]</scope>
    <source>
        <strain evidence="3">CGMCC 1.15959</strain>
    </source>
</reference>
<dbReference type="PANTHER" id="PTHR35869">
    <property type="entry name" value="OUTER-MEMBRANE LIPOPROTEIN CARRIER PROTEIN"/>
    <property type="match status" value="1"/>
</dbReference>
<dbReference type="InterPro" id="IPR029046">
    <property type="entry name" value="LolA/LolB/LppX"/>
</dbReference>
<dbReference type="InterPro" id="IPR004564">
    <property type="entry name" value="OM_lipoprot_carrier_LolA-like"/>
</dbReference>
<keyword evidence="3" id="KW-1185">Reference proteome</keyword>
<accession>A0ABQ1SBQ1</accession>